<keyword evidence="4" id="KW-1185">Reference proteome</keyword>
<reference evidence="3" key="3">
    <citation type="submission" date="2016-01" db="EMBL/GenBank/DDBJ databases">
        <authorList>
            <person name="Oliw E.H."/>
        </authorList>
    </citation>
    <scope>NUCLEOTIDE SEQUENCE [LARGE SCALE GENOMIC DNA]</scope>
    <source>
        <strain evidence="3">GED7749B</strain>
    </source>
</reference>
<gene>
    <name evidence="3" type="ORF">HMPREF3213_00183</name>
    <name evidence="2" type="ORF">SB48_HM08orf01667</name>
</gene>
<reference evidence="2" key="1">
    <citation type="submission" date="2015-01" db="EMBL/GenBank/DDBJ databases">
        <title>Comparative genome analysis of Bacillus coagulans HM-08, Clostridium butyricum HM-68, Bacillus subtilis HM-66 and Bacillus licheniformis BL-09.</title>
        <authorList>
            <person name="Zhang H."/>
        </authorList>
    </citation>
    <scope>NUCLEOTIDE SEQUENCE [LARGE SCALE GENOMIC DNA]</scope>
    <source>
        <strain evidence="2">HM-08</strain>
    </source>
</reference>
<feature type="compositionally biased region" description="Basic residues" evidence="1">
    <location>
        <begin position="42"/>
        <end position="55"/>
    </location>
</feature>
<dbReference type="AlphaFoldDB" id="A0A0C5C504"/>
<name>A0A0C5C504_HEYCO</name>
<dbReference type="Proteomes" id="UP000032024">
    <property type="component" value="Chromosome"/>
</dbReference>
<dbReference type="Proteomes" id="UP000070376">
    <property type="component" value="Unassembled WGS sequence"/>
</dbReference>
<dbReference type="EMBL" id="CP010525">
    <property type="protein sequence ID" value="AJO21881.1"/>
    <property type="molecule type" value="Genomic_DNA"/>
</dbReference>
<evidence type="ECO:0000256" key="1">
    <source>
        <dbReference type="SAM" id="MobiDB-lite"/>
    </source>
</evidence>
<dbReference type="PATRIC" id="fig|1398.18.peg.1106"/>
<dbReference type="EMBL" id="LRPN01000006">
    <property type="protein sequence ID" value="KWZ86122.1"/>
    <property type="molecule type" value="Genomic_DNA"/>
</dbReference>
<evidence type="ECO:0000313" key="5">
    <source>
        <dbReference type="Proteomes" id="UP000070376"/>
    </source>
</evidence>
<accession>A0A0C5C504</accession>
<dbReference type="STRING" id="1398.AB434_0095"/>
<reference evidence="5" key="4">
    <citation type="submission" date="2016-01" db="EMBL/GenBank/DDBJ databases">
        <authorList>
            <person name="Mitreva M."/>
            <person name="Pepin K.H."/>
            <person name="Mihindukulasuriya K.A."/>
            <person name="Fulton R."/>
            <person name="Fronick C."/>
            <person name="O'Laughlin M."/>
            <person name="Miner T."/>
            <person name="Herter B."/>
            <person name="Rosa B.A."/>
            <person name="Cordes M."/>
            <person name="Tomlinson C."/>
            <person name="Wollam A."/>
            <person name="Palsikar V.B."/>
            <person name="Mardis E.R."/>
            <person name="Wilson R.K."/>
        </authorList>
    </citation>
    <scope>NUCLEOTIDE SEQUENCE [LARGE SCALE GENOMIC DNA]</scope>
    <source>
        <strain evidence="5">GED7749B</strain>
    </source>
</reference>
<sequence>MPIVRLALFYYVADGLALNQNERQFARLFFGITGAKKEGHPRYRKQQEHKRHGHSRWAWQKNRAQRQAPVLLIQKMRKDDEK</sequence>
<evidence type="ECO:0000313" key="4">
    <source>
        <dbReference type="Proteomes" id="UP000032024"/>
    </source>
</evidence>
<reference evidence="4" key="2">
    <citation type="submission" date="2015-01" db="EMBL/GenBank/DDBJ databases">
        <title>Comparative genome analysis of Bacillus coagulans HM-08, Clostridium butyricum HM-68, Bacillus subtilis HM-66 and Bacillus paralicheniformis BL-09.</title>
        <authorList>
            <person name="Zhang H."/>
        </authorList>
    </citation>
    <scope>NUCLEOTIDE SEQUENCE [LARGE SCALE GENOMIC DNA]</scope>
    <source>
        <strain evidence="4">HM-08</strain>
    </source>
</reference>
<feature type="region of interest" description="Disordered" evidence="1">
    <location>
        <begin position="40"/>
        <end position="82"/>
    </location>
</feature>
<proteinExistence type="predicted"/>
<organism evidence="3 5">
    <name type="scientific">Heyndrickxia coagulans</name>
    <name type="common">Weizmannia coagulans</name>
    <dbReference type="NCBI Taxonomy" id="1398"/>
    <lineage>
        <taxon>Bacteria</taxon>
        <taxon>Bacillati</taxon>
        <taxon>Bacillota</taxon>
        <taxon>Bacilli</taxon>
        <taxon>Bacillales</taxon>
        <taxon>Bacillaceae</taxon>
        <taxon>Heyndrickxia</taxon>
    </lineage>
</organism>
<evidence type="ECO:0000313" key="2">
    <source>
        <dbReference type="EMBL" id="AJO21881.1"/>
    </source>
</evidence>
<protein>
    <submittedName>
        <fullName evidence="3">Uncharacterized protein</fullName>
    </submittedName>
</protein>
<evidence type="ECO:0000313" key="3">
    <source>
        <dbReference type="EMBL" id="KWZ86122.1"/>
    </source>
</evidence>